<organism evidence="1 2">
    <name type="scientific">Portunus trituberculatus</name>
    <name type="common">Swimming crab</name>
    <name type="synonym">Neptunus trituberculatus</name>
    <dbReference type="NCBI Taxonomy" id="210409"/>
    <lineage>
        <taxon>Eukaryota</taxon>
        <taxon>Metazoa</taxon>
        <taxon>Ecdysozoa</taxon>
        <taxon>Arthropoda</taxon>
        <taxon>Crustacea</taxon>
        <taxon>Multicrustacea</taxon>
        <taxon>Malacostraca</taxon>
        <taxon>Eumalacostraca</taxon>
        <taxon>Eucarida</taxon>
        <taxon>Decapoda</taxon>
        <taxon>Pleocyemata</taxon>
        <taxon>Brachyura</taxon>
        <taxon>Eubrachyura</taxon>
        <taxon>Portunoidea</taxon>
        <taxon>Portunidae</taxon>
        <taxon>Portuninae</taxon>
        <taxon>Portunus</taxon>
    </lineage>
</organism>
<gene>
    <name evidence="1" type="ORF">E2C01_089019</name>
</gene>
<evidence type="ECO:0000313" key="2">
    <source>
        <dbReference type="Proteomes" id="UP000324222"/>
    </source>
</evidence>
<sequence>MIGGEASHAHSLTHPHVTTITHILAYQPTTSTHTPTYQQTVRVNSTAQTATYSRSVLKKLSLLHPVPAGGGAKVRDS</sequence>
<protein>
    <submittedName>
        <fullName evidence="1">Uncharacterized protein</fullName>
    </submittedName>
</protein>
<dbReference type="AlphaFoldDB" id="A0A5B7JNG2"/>
<accession>A0A5B7JNG2</accession>
<dbReference type="EMBL" id="VSRR010096426">
    <property type="protein sequence ID" value="MPC93874.1"/>
    <property type="molecule type" value="Genomic_DNA"/>
</dbReference>
<proteinExistence type="predicted"/>
<keyword evidence="2" id="KW-1185">Reference proteome</keyword>
<evidence type="ECO:0000313" key="1">
    <source>
        <dbReference type="EMBL" id="MPC93874.1"/>
    </source>
</evidence>
<comment type="caution">
    <text evidence="1">The sequence shown here is derived from an EMBL/GenBank/DDBJ whole genome shotgun (WGS) entry which is preliminary data.</text>
</comment>
<dbReference type="Proteomes" id="UP000324222">
    <property type="component" value="Unassembled WGS sequence"/>
</dbReference>
<reference evidence="1 2" key="1">
    <citation type="submission" date="2019-05" db="EMBL/GenBank/DDBJ databases">
        <title>Another draft genome of Portunus trituberculatus and its Hox gene families provides insights of decapod evolution.</title>
        <authorList>
            <person name="Jeong J.-H."/>
            <person name="Song I."/>
            <person name="Kim S."/>
            <person name="Choi T."/>
            <person name="Kim D."/>
            <person name="Ryu S."/>
            <person name="Kim W."/>
        </authorList>
    </citation>
    <scope>NUCLEOTIDE SEQUENCE [LARGE SCALE GENOMIC DNA]</scope>
    <source>
        <tissue evidence="1">Muscle</tissue>
    </source>
</reference>
<name>A0A5B7JNG2_PORTR</name>